<keyword evidence="1" id="KW-0812">Transmembrane</keyword>
<feature type="transmembrane region" description="Helical" evidence="1">
    <location>
        <begin position="47"/>
        <end position="64"/>
    </location>
</feature>
<comment type="caution">
    <text evidence="2">The sequence shown here is derived from an EMBL/GenBank/DDBJ whole genome shotgun (WGS) entry which is preliminary data.</text>
</comment>
<feature type="transmembrane region" description="Helical" evidence="1">
    <location>
        <begin position="71"/>
        <end position="88"/>
    </location>
</feature>
<organism evidence="2 3">
    <name type="scientific">Candidatus Collierbacteria bacterium RIFCSPHIGHO2_02_FULL_49_10</name>
    <dbReference type="NCBI Taxonomy" id="1817723"/>
    <lineage>
        <taxon>Bacteria</taxon>
        <taxon>Candidatus Collieribacteriota</taxon>
    </lineage>
</organism>
<keyword evidence="1" id="KW-0472">Membrane</keyword>
<evidence type="ECO:0000313" key="2">
    <source>
        <dbReference type="EMBL" id="OGD69916.1"/>
    </source>
</evidence>
<evidence type="ECO:0000313" key="3">
    <source>
        <dbReference type="Proteomes" id="UP000177390"/>
    </source>
</evidence>
<feature type="transmembrane region" description="Helical" evidence="1">
    <location>
        <begin position="94"/>
        <end position="114"/>
    </location>
</feature>
<sequence>MQLRQYTLIALPFFVLHMLEEYLFDFIETDASIGWLANMFDVSRTSAYWSVQILLYAFLLWMIFARPVSKAWYVILGIIFAVELTHLWEALVGGAYVPGFWTAIPLVVLGVLFWKELFRREHL</sequence>
<feature type="transmembrane region" description="Helical" evidence="1">
    <location>
        <begin position="7"/>
        <end position="27"/>
    </location>
</feature>
<dbReference type="EMBL" id="MFAH01000069">
    <property type="protein sequence ID" value="OGD69916.1"/>
    <property type="molecule type" value="Genomic_DNA"/>
</dbReference>
<reference evidence="2 3" key="1">
    <citation type="journal article" date="2016" name="Nat. Commun.">
        <title>Thousands of microbial genomes shed light on interconnected biogeochemical processes in an aquifer system.</title>
        <authorList>
            <person name="Anantharaman K."/>
            <person name="Brown C.T."/>
            <person name="Hug L.A."/>
            <person name="Sharon I."/>
            <person name="Castelle C.J."/>
            <person name="Probst A.J."/>
            <person name="Thomas B.C."/>
            <person name="Singh A."/>
            <person name="Wilkins M.J."/>
            <person name="Karaoz U."/>
            <person name="Brodie E.L."/>
            <person name="Williams K.H."/>
            <person name="Hubbard S.S."/>
            <person name="Banfield J.F."/>
        </authorList>
    </citation>
    <scope>NUCLEOTIDE SEQUENCE [LARGE SCALE GENOMIC DNA]</scope>
</reference>
<protein>
    <recommendedName>
        <fullName evidence="4">HXXEE domain-containing protein</fullName>
    </recommendedName>
</protein>
<evidence type="ECO:0000256" key="1">
    <source>
        <dbReference type="SAM" id="Phobius"/>
    </source>
</evidence>
<dbReference type="AlphaFoldDB" id="A0A1F5ERQ4"/>
<name>A0A1F5ERQ4_9BACT</name>
<dbReference type="Pfam" id="PF13787">
    <property type="entry name" value="HXXEE"/>
    <property type="match status" value="1"/>
</dbReference>
<accession>A0A1F5ERQ4</accession>
<dbReference type="InterPro" id="IPR025671">
    <property type="entry name" value="HXXEE"/>
</dbReference>
<evidence type="ECO:0008006" key="4">
    <source>
        <dbReference type="Google" id="ProtNLM"/>
    </source>
</evidence>
<gene>
    <name evidence="2" type="ORF">A3D09_03410</name>
</gene>
<dbReference type="Proteomes" id="UP000177390">
    <property type="component" value="Unassembled WGS sequence"/>
</dbReference>
<keyword evidence="1" id="KW-1133">Transmembrane helix</keyword>
<proteinExistence type="predicted"/>